<dbReference type="PANTHER" id="PTHR10924">
    <property type="entry name" value="MAJOR FACILITATOR SUPERFAMILY PROTEIN-RELATED"/>
    <property type="match status" value="1"/>
</dbReference>
<feature type="transmembrane region" description="Helical" evidence="6">
    <location>
        <begin position="339"/>
        <end position="362"/>
    </location>
</feature>
<feature type="signal peptide" evidence="7">
    <location>
        <begin position="1"/>
        <end position="24"/>
    </location>
</feature>
<dbReference type="GeneID" id="40333978"/>
<dbReference type="GO" id="GO:0016020">
    <property type="term" value="C:membrane"/>
    <property type="evidence" value="ECO:0007669"/>
    <property type="project" value="UniProtKB-SubCell"/>
</dbReference>
<keyword evidence="2 6" id="KW-0812">Transmembrane</keyword>
<dbReference type="InterPro" id="IPR011701">
    <property type="entry name" value="MFS"/>
</dbReference>
<feature type="transmembrane region" description="Helical" evidence="6">
    <location>
        <begin position="114"/>
        <end position="132"/>
    </location>
</feature>
<dbReference type="Proteomes" id="UP000283634">
    <property type="component" value="Unassembled WGS sequence"/>
</dbReference>
<feature type="transmembrane region" description="Helical" evidence="6">
    <location>
        <begin position="368"/>
        <end position="388"/>
    </location>
</feature>
<dbReference type="GO" id="GO:0022857">
    <property type="term" value="F:transmembrane transporter activity"/>
    <property type="evidence" value="ECO:0007669"/>
    <property type="project" value="InterPro"/>
</dbReference>
<protein>
    <submittedName>
        <fullName evidence="8">Putative MFS transporter</fullName>
    </submittedName>
</protein>
<feature type="transmembrane region" description="Helical" evidence="6">
    <location>
        <begin position="409"/>
        <end position="431"/>
    </location>
</feature>
<name>A0A3R7LY82_TRYRA</name>
<feature type="transmembrane region" description="Helical" evidence="6">
    <location>
        <begin position="443"/>
        <end position="462"/>
    </location>
</feature>
<evidence type="ECO:0000313" key="9">
    <source>
        <dbReference type="Proteomes" id="UP000283634"/>
    </source>
</evidence>
<keyword evidence="3 6" id="KW-1133">Transmembrane helix</keyword>
<evidence type="ECO:0000256" key="4">
    <source>
        <dbReference type="ARBA" id="ARBA00023136"/>
    </source>
</evidence>
<dbReference type="Pfam" id="PF07690">
    <property type="entry name" value="MFS_1"/>
    <property type="match status" value="1"/>
</dbReference>
<dbReference type="RefSeq" id="XP_029233456.1">
    <property type="nucleotide sequence ID" value="XM_029386696.1"/>
</dbReference>
<keyword evidence="4 6" id="KW-0472">Membrane</keyword>
<dbReference type="SUPFAM" id="SSF103473">
    <property type="entry name" value="MFS general substrate transporter"/>
    <property type="match status" value="1"/>
</dbReference>
<evidence type="ECO:0000256" key="2">
    <source>
        <dbReference type="ARBA" id="ARBA00022692"/>
    </source>
</evidence>
<evidence type="ECO:0000256" key="6">
    <source>
        <dbReference type="SAM" id="Phobius"/>
    </source>
</evidence>
<dbReference type="PANTHER" id="PTHR10924:SF6">
    <property type="entry name" value="SOLUTE CARRIER FAMILY 49 MEMBER A3"/>
    <property type="match status" value="1"/>
</dbReference>
<dbReference type="AlphaFoldDB" id="A0A3R7LY82"/>
<organism evidence="8 9">
    <name type="scientific">Trypanosoma rangeli</name>
    <dbReference type="NCBI Taxonomy" id="5698"/>
    <lineage>
        <taxon>Eukaryota</taxon>
        <taxon>Discoba</taxon>
        <taxon>Euglenozoa</taxon>
        <taxon>Kinetoplastea</taxon>
        <taxon>Metakinetoplastina</taxon>
        <taxon>Trypanosomatida</taxon>
        <taxon>Trypanosomatidae</taxon>
        <taxon>Trypanosoma</taxon>
        <taxon>Herpetosoma</taxon>
    </lineage>
</organism>
<dbReference type="EMBL" id="MKGL01000770">
    <property type="protein sequence ID" value="RNE95937.1"/>
    <property type="molecule type" value="Genomic_DNA"/>
</dbReference>
<evidence type="ECO:0000256" key="3">
    <source>
        <dbReference type="ARBA" id="ARBA00022989"/>
    </source>
</evidence>
<keyword evidence="9" id="KW-1185">Reference proteome</keyword>
<keyword evidence="7" id="KW-0732">Signal</keyword>
<feature type="transmembrane region" description="Helical" evidence="6">
    <location>
        <begin position="308"/>
        <end position="327"/>
    </location>
</feature>
<reference evidence="8 9" key="1">
    <citation type="journal article" date="2018" name="BMC Genomics">
        <title>Genomic comparison of Trypanosoma conorhini and Trypanosoma rangeli to Trypanosoma cruzi strains of high and low virulence.</title>
        <authorList>
            <person name="Bradwell K.R."/>
            <person name="Koparde V.N."/>
            <person name="Matveyev A.V."/>
            <person name="Serrano M.G."/>
            <person name="Alves J.M."/>
            <person name="Parikh H."/>
            <person name="Huang B."/>
            <person name="Lee V."/>
            <person name="Espinosa-Alvarez O."/>
            <person name="Ortiz P.A."/>
            <person name="Costa-Martins A.G."/>
            <person name="Teixeira M.M."/>
            <person name="Buck G.A."/>
        </authorList>
    </citation>
    <scope>NUCLEOTIDE SEQUENCE [LARGE SCALE GENOMIC DNA]</scope>
    <source>
        <strain evidence="8 9">AM80</strain>
    </source>
</reference>
<comment type="caution">
    <text evidence="8">The sequence shown here is derived from an EMBL/GenBank/DDBJ whole genome shotgun (WGS) entry which is preliminary data.</text>
</comment>
<proteinExistence type="predicted"/>
<feature type="transmembrane region" description="Helical" evidence="6">
    <location>
        <begin position="274"/>
        <end position="296"/>
    </location>
</feature>
<dbReference type="OrthoDB" id="422206at2759"/>
<feature type="transmembrane region" description="Helical" evidence="6">
    <location>
        <begin position="79"/>
        <end position="108"/>
    </location>
</feature>
<sequence>MTLARGAHCWVALALFCLFSSSNAIQWITFAPIATPTREFFHLSTEQLNYLSSVYMIVFAGGVILACSTFERWGVRRGLLIGSGLNALGSVLKFAPGLFCPSFTALIVPQTINAFAQLFVLSVPPLIAAHYFPPNRRAFATAVASTSNSLGNAVALMAPPLVVKSGSRRPFMVLFGAEMVCCCLVFLAVCFFLRSPRHPHRGDRSNGNAYRASSARNNAPHVCAAPAAPAEQANQPTRPANVGASRPGWVESEHIRGIIHVAHAWYLLLLSRDFLFLSFAFSVSMGSVWAFASVLTQLLEPFGVSQELAGAMGAINIVVGTVTAYAAGAWVGHSRSYKLLLLLCFLLSVVCCSGLILTMMWAPPNTPLINALFVFLYVAAGVGQNTAIPICFEFSMEIAHPMPDSVPGAILMAGANIVSLVLLSVASALLGDGLATPQGAVNVTAMINVVSVVGGIFALVPAEKLRRHEAELEAQRPTDACEAGCAAGNCAEGEAMRKLRMRGGSRDGSPMTHPAVGREAEPRVNPRQTMGGEVDGIFRSAGDERHTRP</sequence>
<dbReference type="InterPro" id="IPR049680">
    <property type="entry name" value="FLVCR1-2_SLC49-like"/>
</dbReference>
<comment type="subcellular location">
    <subcellularLocation>
        <location evidence="1">Membrane</location>
        <topology evidence="1">Multi-pass membrane protein</topology>
    </subcellularLocation>
</comment>
<dbReference type="VEuPathDB" id="TriTrypDB:TRSC58_00940"/>
<evidence type="ECO:0000256" key="7">
    <source>
        <dbReference type="SAM" id="SignalP"/>
    </source>
</evidence>
<evidence type="ECO:0000256" key="5">
    <source>
        <dbReference type="SAM" id="MobiDB-lite"/>
    </source>
</evidence>
<feature type="region of interest" description="Disordered" evidence="5">
    <location>
        <begin position="503"/>
        <end position="549"/>
    </location>
</feature>
<evidence type="ECO:0000313" key="8">
    <source>
        <dbReference type="EMBL" id="RNE95937.1"/>
    </source>
</evidence>
<accession>A0A3R7LY82</accession>
<dbReference type="Gene3D" id="1.20.1250.20">
    <property type="entry name" value="MFS general substrate transporter like domains"/>
    <property type="match status" value="1"/>
</dbReference>
<feature type="chain" id="PRO_5018610336" evidence="7">
    <location>
        <begin position="25"/>
        <end position="549"/>
    </location>
</feature>
<evidence type="ECO:0000256" key="1">
    <source>
        <dbReference type="ARBA" id="ARBA00004141"/>
    </source>
</evidence>
<dbReference type="OMA" id="ISMGSVW"/>
<feature type="transmembrane region" description="Helical" evidence="6">
    <location>
        <begin position="48"/>
        <end position="67"/>
    </location>
</feature>
<feature type="transmembrane region" description="Helical" evidence="6">
    <location>
        <begin position="171"/>
        <end position="193"/>
    </location>
</feature>
<dbReference type="InterPro" id="IPR036259">
    <property type="entry name" value="MFS_trans_sf"/>
</dbReference>
<feature type="transmembrane region" description="Helical" evidence="6">
    <location>
        <begin position="139"/>
        <end position="159"/>
    </location>
</feature>
<gene>
    <name evidence="8" type="ORF">TraAM80_10045</name>
</gene>